<reference evidence="7 8" key="1">
    <citation type="submission" date="2017-02" db="EMBL/GenBank/DDBJ databases">
        <authorList>
            <person name="Peterson S.W."/>
        </authorList>
    </citation>
    <scope>NUCLEOTIDE SEQUENCE [LARGE SCALE GENOMIC DNA]</scope>
    <source>
        <strain evidence="7 8">ATCC 700028</strain>
    </source>
</reference>
<dbReference type="SUPFAM" id="SSF55804">
    <property type="entry name" value="Phoshotransferase/anion transport protein"/>
    <property type="match status" value="1"/>
</dbReference>
<evidence type="ECO:0000256" key="1">
    <source>
        <dbReference type="ARBA" id="ARBA00022448"/>
    </source>
</evidence>
<dbReference type="PROSITE" id="PS00372">
    <property type="entry name" value="PTS_EIIA_TYPE_2_HIS"/>
    <property type="match status" value="1"/>
</dbReference>
<dbReference type="GO" id="GO:0008982">
    <property type="term" value="F:protein-N(PI)-phosphohistidine-sugar phosphotransferase activity"/>
    <property type="evidence" value="ECO:0007669"/>
    <property type="project" value="InterPro"/>
</dbReference>
<dbReference type="CDD" id="cd00211">
    <property type="entry name" value="PTS_IIA_fru"/>
    <property type="match status" value="1"/>
</dbReference>
<dbReference type="InterPro" id="IPR051541">
    <property type="entry name" value="PTS_SugarTrans_NitroReg"/>
</dbReference>
<keyword evidence="4" id="KW-0808">Transferase</keyword>
<dbReference type="InterPro" id="IPR002178">
    <property type="entry name" value="PTS_EIIA_type-2_dom"/>
</dbReference>
<evidence type="ECO:0000256" key="2">
    <source>
        <dbReference type="ARBA" id="ARBA00022553"/>
    </source>
</evidence>
<dbReference type="Pfam" id="PF00359">
    <property type="entry name" value="PTS_EIIA_2"/>
    <property type="match status" value="1"/>
</dbReference>
<evidence type="ECO:0000313" key="8">
    <source>
        <dbReference type="Proteomes" id="UP000191153"/>
    </source>
</evidence>
<organism evidence="7 8">
    <name type="scientific">Cetobacterium ceti</name>
    <dbReference type="NCBI Taxonomy" id="180163"/>
    <lineage>
        <taxon>Bacteria</taxon>
        <taxon>Fusobacteriati</taxon>
        <taxon>Fusobacteriota</taxon>
        <taxon>Fusobacteriia</taxon>
        <taxon>Fusobacteriales</taxon>
        <taxon>Fusobacteriaceae</taxon>
        <taxon>Cetobacterium</taxon>
    </lineage>
</organism>
<evidence type="ECO:0000256" key="5">
    <source>
        <dbReference type="ARBA" id="ARBA00022683"/>
    </source>
</evidence>
<dbReference type="Gene3D" id="3.40.930.10">
    <property type="entry name" value="Mannitol-specific EII, Chain A"/>
    <property type="match status" value="1"/>
</dbReference>
<keyword evidence="3" id="KW-0762">Sugar transport</keyword>
<evidence type="ECO:0000256" key="3">
    <source>
        <dbReference type="ARBA" id="ARBA00022597"/>
    </source>
</evidence>
<dbReference type="OrthoDB" id="95460at2"/>
<evidence type="ECO:0000259" key="6">
    <source>
        <dbReference type="PROSITE" id="PS51094"/>
    </source>
</evidence>
<dbReference type="PANTHER" id="PTHR47738">
    <property type="entry name" value="PTS SYSTEM FRUCTOSE-LIKE EIIA COMPONENT-RELATED"/>
    <property type="match status" value="1"/>
</dbReference>
<sequence>MIEYFNSKLITLIDNKNSSKDDILKDMVHLIKENTNYLEDEEDFYNQIIEREKVGSTGIGMGIAIPHARSQALDKIVVAIGLLKTPVNFNSLDGEYVKVVVLVGAPKEQSKEYLGLLSTLARIFRNKKSRESIMDSSTLEELIEAIAELD</sequence>
<proteinExistence type="predicted"/>
<dbReference type="InterPro" id="IPR004715">
    <property type="entry name" value="PTS_IIA_fruc"/>
</dbReference>
<keyword evidence="1" id="KW-0813">Transport</keyword>
<dbReference type="NCBIfam" id="TIGR00848">
    <property type="entry name" value="fruA"/>
    <property type="match status" value="1"/>
</dbReference>
<dbReference type="Proteomes" id="UP000191153">
    <property type="component" value="Unassembled WGS sequence"/>
</dbReference>
<name>A0A1T4JW83_9FUSO</name>
<keyword evidence="5" id="KW-0598">Phosphotransferase system</keyword>
<dbReference type="GO" id="GO:0009401">
    <property type="term" value="P:phosphoenolpyruvate-dependent sugar phosphotransferase system"/>
    <property type="evidence" value="ECO:0007669"/>
    <property type="project" value="UniProtKB-KW"/>
</dbReference>
<gene>
    <name evidence="7" type="ORF">SAMN02745174_00123</name>
</gene>
<accession>A0A1T4JW83</accession>
<dbReference type="PROSITE" id="PS51094">
    <property type="entry name" value="PTS_EIIA_TYPE_2"/>
    <property type="match status" value="1"/>
</dbReference>
<dbReference type="AlphaFoldDB" id="A0A1T4JW83"/>
<evidence type="ECO:0000256" key="4">
    <source>
        <dbReference type="ARBA" id="ARBA00022679"/>
    </source>
</evidence>
<keyword evidence="2" id="KW-0597">Phosphoprotein</keyword>
<dbReference type="GO" id="GO:0016020">
    <property type="term" value="C:membrane"/>
    <property type="evidence" value="ECO:0007669"/>
    <property type="project" value="InterPro"/>
</dbReference>
<keyword evidence="8" id="KW-1185">Reference proteome</keyword>
<protein>
    <submittedName>
        <fullName evidence="7">PTS system, nitrogen regulatory IIA component</fullName>
    </submittedName>
</protein>
<dbReference type="InterPro" id="IPR016152">
    <property type="entry name" value="PTrfase/Anion_transptr"/>
</dbReference>
<dbReference type="RefSeq" id="WP_078692671.1">
    <property type="nucleotide sequence ID" value="NZ_FUWX01000004.1"/>
</dbReference>
<dbReference type="STRING" id="180163.SAMN02745174_00123"/>
<evidence type="ECO:0000313" key="7">
    <source>
        <dbReference type="EMBL" id="SJZ34327.1"/>
    </source>
</evidence>
<feature type="domain" description="PTS EIIA type-2" evidence="6">
    <location>
        <begin position="3"/>
        <end position="149"/>
    </location>
</feature>
<dbReference type="EMBL" id="FUWX01000004">
    <property type="protein sequence ID" value="SJZ34327.1"/>
    <property type="molecule type" value="Genomic_DNA"/>
</dbReference>